<evidence type="ECO:0000256" key="2">
    <source>
        <dbReference type="ARBA" id="ARBA00022679"/>
    </source>
</evidence>
<dbReference type="CDD" id="cd07990">
    <property type="entry name" value="LPLAT_LCLAT1-like"/>
    <property type="match status" value="1"/>
</dbReference>
<dbReference type="GO" id="GO:0036149">
    <property type="term" value="P:phosphatidylinositol acyl-chain remodeling"/>
    <property type="evidence" value="ECO:0007669"/>
    <property type="project" value="TreeGrafter"/>
</dbReference>
<reference evidence="7" key="1">
    <citation type="submission" date="2018-06" db="EMBL/GenBank/DDBJ databases">
        <authorList>
            <person name="Guldener U."/>
        </authorList>
    </citation>
    <scope>NUCLEOTIDE SEQUENCE [LARGE SCALE GENOMIC DNA]</scope>
    <source>
        <strain evidence="7">UTAD17</strain>
    </source>
</reference>
<sequence length="292" mass="34069">MSNHQIYTDWVFLWWITYTSNLAGSVYIMLKKSLEYIPILGYGMRNYRFIFMSRKWNLDKVNLHNHLTELNTDALGCGRLSGNLPKRVSIEGEFDWGQNTVSNLNSIHWPYSLILFPEGTNLSEHTRSKSAQFAKKIDLEPYENVLVPHTTGIREVLLKLRQSCEYVYDSTIGYSAVKKEEYGQDVYKLFDIFLKGKAPKIVDIHMRAFKLSDIPIDDEEEFNDWIFNIWREKDAFMNYYYQNGDFSTLPNTKSITSICGVTTYEYIAILFLPVTTTVLLFGVILKKLCPFF</sequence>
<keyword evidence="2" id="KW-0808">Transferase</keyword>
<evidence type="ECO:0000256" key="1">
    <source>
        <dbReference type="ARBA" id="ARBA00008655"/>
    </source>
</evidence>
<evidence type="ECO:0000259" key="5">
    <source>
        <dbReference type="SMART" id="SM00563"/>
    </source>
</evidence>
<dbReference type="EMBL" id="UFAJ01000553">
    <property type="protein sequence ID" value="SSD61059.1"/>
    <property type="molecule type" value="Genomic_DNA"/>
</dbReference>
<accession>A0A376B909</accession>
<dbReference type="AlphaFoldDB" id="A0A376B909"/>
<feature type="transmembrane region" description="Helical" evidence="4">
    <location>
        <begin position="12"/>
        <end position="30"/>
    </location>
</feature>
<evidence type="ECO:0000256" key="3">
    <source>
        <dbReference type="ARBA" id="ARBA00023315"/>
    </source>
</evidence>
<dbReference type="Pfam" id="PF01553">
    <property type="entry name" value="Acyltransferase"/>
    <property type="match status" value="1"/>
</dbReference>
<comment type="similarity">
    <text evidence="1">Belongs to the 1-acyl-sn-glycerol-3-phosphate acyltransferase family.</text>
</comment>
<keyword evidence="3" id="KW-0012">Acyltransferase</keyword>
<dbReference type="PANTHER" id="PTHR10983:SF16">
    <property type="entry name" value="LYSOCARDIOLIPIN ACYLTRANSFERASE 1"/>
    <property type="match status" value="1"/>
</dbReference>
<keyword evidence="4" id="KW-0812">Transmembrane</keyword>
<dbReference type="Pfam" id="PF16076">
    <property type="entry name" value="Acyltransf_C"/>
    <property type="match status" value="1"/>
</dbReference>
<dbReference type="GO" id="GO:0016746">
    <property type="term" value="F:acyltransferase activity"/>
    <property type="evidence" value="ECO:0007669"/>
    <property type="project" value="UniProtKB-KW"/>
</dbReference>
<dbReference type="VEuPathDB" id="FungiDB:SCODWIG_02820"/>
<dbReference type="InterPro" id="IPR032098">
    <property type="entry name" value="Acyltransf_C"/>
</dbReference>
<organism evidence="6 7">
    <name type="scientific">Saccharomycodes ludwigii</name>
    <dbReference type="NCBI Taxonomy" id="36035"/>
    <lineage>
        <taxon>Eukaryota</taxon>
        <taxon>Fungi</taxon>
        <taxon>Dikarya</taxon>
        <taxon>Ascomycota</taxon>
        <taxon>Saccharomycotina</taxon>
        <taxon>Saccharomycetes</taxon>
        <taxon>Saccharomycodales</taxon>
        <taxon>Saccharomycodaceae</taxon>
        <taxon>Saccharomycodes</taxon>
    </lineage>
</organism>
<dbReference type="SMART" id="SM00563">
    <property type="entry name" value="PlsC"/>
    <property type="match status" value="1"/>
</dbReference>
<evidence type="ECO:0000313" key="7">
    <source>
        <dbReference type="Proteomes" id="UP000262825"/>
    </source>
</evidence>
<feature type="domain" description="Phospholipid/glycerol acyltransferase" evidence="5">
    <location>
        <begin position="1"/>
        <end position="154"/>
    </location>
</feature>
<protein>
    <submittedName>
        <fullName evidence="6">Related to Cst26p</fullName>
    </submittedName>
</protein>
<keyword evidence="7" id="KW-1185">Reference proteome</keyword>
<gene>
    <name evidence="6" type="ORF">SCODWIG_02820</name>
</gene>
<dbReference type="InterPro" id="IPR002123">
    <property type="entry name" value="Plipid/glycerol_acylTrfase"/>
</dbReference>
<feature type="transmembrane region" description="Helical" evidence="4">
    <location>
        <begin position="263"/>
        <end position="285"/>
    </location>
</feature>
<dbReference type="Proteomes" id="UP000262825">
    <property type="component" value="Unassembled WGS sequence"/>
</dbReference>
<name>A0A376B909_9ASCO</name>
<dbReference type="PANTHER" id="PTHR10983">
    <property type="entry name" value="1-ACYLGLYCEROL-3-PHOSPHATE ACYLTRANSFERASE-RELATED"/>
    <property type="match status" value="1"/>
</dbReference>
<dbReference type="SUPFAM" id="SSF69593">
    <property type="entry name" value="Glycerol-3-phosphate (1)-acyltransferase"/>
    <property type="match status" value="1"/>
</dbReference>
<keyword evidence="4" id="KW-0472">Membrane</keyword>
<evidence type="ECO:0000256" key="4">
    <source>
        <dbReference type="SAM" id="Phobius"/>
    </source>
</evidence>
<proteinExistence type="inferred from homology"/>
<evidence type="ECO:0000313" key="6">
    <source>
        <dbReference type="EMBL" id="SSD61059.1"/>
    </source>
</evidence>
<keyword evidence="4" id="KW-1133">Transmembrane helix</keyword>
<dbReference type="GO" id="GO:0005783">
    <property type="term" value="C:endoplasmic reticulum"/>
    <property type="evidence" value="ECO:0007669"/>
    <property type="project" value="TreeGrafter"/>
</dbReference>